<accession>A0AC35U2H0</accession>
<sequence>MIKHGENTDDSDNTFDSSLSSCRVCYSGEVSGAFGEGNKYGSSLINSCKCRGSSGLYHRYCLEKWINGIEKESPLICEVCMSPYNVKMYV</sequence>
<organism evidence="1 2">
    <name type="scientific">Rhabditophanes sp. KR3021</name>
    <dbReference type="NCBI Taxonomy" id="114890"/>
    <lineage>
        <taxon>Eukaryota</taxon>
        <taxon>Metazoa</taxon>
        <taxon>Ecdysozoa</taxon>
        <taxon>Nematoda</taxon>
        <taxon>Chromadorea</taxon>
        <taxon>Rhabditida</taxon>
        <taxon>Tylenchina</taxon>
        <taxon>Panagrolaimomorpha</taxon>
        <taxon>Strongyloidoidea</taxon>
        <taxon>Alloionematidae</taxon>
        <taxon>Rhabditophanes</taxon>
    </lineage>
</organism>
<dbReference type="WBParaSite" id="RSKR_0000681000.1">
    <property type="protein sequence ID" value="RSKR_0000681000.1"/>
    <property type="gene ID" value="RSKR_0000681000"/>
</dbReference>
<name>A0AC35U2H0_9BILA</name>
<protein>
    <submittedName>
        <fullName evidence="2">RING-CH-type domain-containing protein</fullName>
    </submittedName>
</protein>
<reference evidence="2" key="1">
    <citation type="submission" date="2016-11" db="UniProtKB">
        <authorList>
            <consortium name="WormBaseParasite"/>
        </authorList>
    </citation>
    <scope>IDENTIFICATION</scope>
    <source>
        <strain evidence="2">KR3021</strain>
    </source>
</reference>
<evidence type="ECO:0000313" key="1">
    <source>
        <dbReference type="Proteomes" id="UP000095286"/>
    </source>
</evidence>
<proteinExistence type="predicted"/>
<dbReference type="Proteomes" id="UP000095286">
    <property type="component" value="Unplaced"/>
</dbReference>
<evidence type="ECO:0000313" key="2">
    <source>
        <dbReference type="WBParaSite" id="RSKR_0000681000.1"/>
    </source>
</evidence>